<gene>
    <name evidence="1" type="ORF">WAK64_10045</name>
</gene>
<dbReference type="PANTHER" id="PTHR34817:SF2">
    <property type="entry name" value="NUCLEOTIDYLTRANSFERASE"/>
    <property type="match status" value="1"/>
</dbReference>
<accession>A0ABU8HDM8</accession>
<keyword evidence="2" id="KW-1185">Reference proteome</keyword>
<sequence length="265" mass="31004">MRDHIVEVIRAIENDYEVKILFACESGSRAWGFPSKDSDYDVRFIYIHKPTWYLSIDPKRDVIELPGKDSISIPVHPLLDISGWELTKALRLYRKSNPALFEWLRSSIVYYESHSIMEKMNALDQKIFSPASCLYHYLNMAKKNFHTYLQGNEVQLKKYFYVLRPILAAKWIEKYSAIPPVEIQALVEDIILPGEVKESIIALINRKISGEKGKFDLKVEVINEYILKEIEHIEEFTKGVTKFIPDPTKELNKFFRNSLDEVWAK</sequence>
<comment type="caution">
    <text evidence="1">The sequence shown here is derived from an EMBL/GenBank/DDBJ whole genome shotgun (WGS) entry which is preliminary data.</text>
</comment>
<reference evidence="1 2" key="1">
    <citation type="journal article" date="2018" name="J. Microbiol.">
        <title>Bacillus spongiae sp. nov., isolated from sponge of Jeju Island.</title>
        <authorList>
            <person name="Lee G.E."/>
            <person name="Im W.T."/>
            <person name="Park J.S."/>
        </authorList>
    </citation>
    <scope>NUCLEOTIDE SEQUENCE [LARGE SCALE GENOMIC DNA]</scope>
    <source>
        <strain evidence="1 2">135PIL107-10</strain>
    </source>
</reference>
<dbReference type="PANTHER" id="PTHR34817">
    <property type="entry name" value="NUCLEOTIDYLTRANSFERASE"/>
    <property type="match status" value="1"/>
</dbReference>
<dbReference type="EMBL" id="JBBAXC010000007">
    <property type="protein sequence ID" value="MEI5907397.1"/>
    <property type="molecule type" value="Genomic_DNA"/>
</dbReference>
<protein>
    <submittedName>
        <fullName evidence="1">Nucleotidyltransferase domain-containing protein</fullName>
    </submittedName>
</protein>
<organism evidence="1 2">
    <name type="scientific">Bacillus spongiae</name>
    <dbReference type="NCBI Taxonomy" id="2683610"/>
    <lineage>
        <taxon>Bacteria</taxon>
        <taxon>Bacillati</taxon>
        <taxon>Bacillota</taxon>
        <taxon>Bacilli</taxon>
        <taxon>Bacillales</taxon>
        <taxon>Bacillaceae</taxon>
        <taxon>Bacillus</taxon>
    </lineage>
</organism>
<proteinExistence type="predicted"/>
<name>A0ABU8HDM8_9BACI</name>
<dbReference type="Pfam" id="PF10127">
    <property type="entry name" value="RlaP"/>
    <property type="match status" value="1"/>
</dbReference>
<dbReference type="Proteomes" id="UP001312865">
    <property type="component" value="Unassembled WGS sequence"/>
</dbReference>
<evidence type="ECO:0000313" key="1">
    <source>
        <dbReference type="EMBL" id="MEI5907397.1"/>
    </source>
</evidence>
<evidence type="ECO:0000313" key="2">
    <source>
        <dbReference type="Proteomes" id="UP001312865"/>
    </source>
</evidence>
<dbReference type="RefSeq" id="WP_336586836.1">
    <property type="nucleotide sequence ID" value="NZ_JBBAXC010000007.1"/>
</dbReference>
<dbReference type="InterPro" id="IPR018775">
    <property type="entry name" value="RlaP"/>
</dbReference>